<evidence type="ECO:0000256" key="3">
    <source>
        <dbReference type="ARBA" id="ARBA00022529"/>
    </source>
</evidence>
<keyword evidence="8" id="KW-1185">Reference proteome</keyword>
<proteinExistence type="predicted"/>
<evidence type="ECO:0000256" key="6">
    <source>
        <dbReference type="ARBA" id="ARBA00023295"/>
    </source>
</evidence>
<comment type="catalytic activity">
    <reaction evidence="1">
        <text>Hydrolysis of (1-&gt;4)-beta-linkages between N-acetylmuramic acid and N-acetyl-D-glucosamine residues in a peptidoglycan and between N-acetyl-D-glucosamine residues in chitodextrins.</text>
        <dbReference type="EC" id="3.2.1.17"/>
    </reaction>
</comment>
<evidence type="ECO:0000313" key="7">
    <source>
        <dbReference type="EMBL" id="KAK9675302.1"/>
    </source>
</evidence>
<reference evidence="7 8" key="1">
    <citation type="journal article" date="2024" name="BMC Genomics">
        <title>De novo assembly and annotation of Popillia japonica's genome with initial clues to its potential as an invasive pest.</title>
        <authorList>
            <person name="Cucini C."/>
            <person name="Boschi S."/>
            <person name="Funari R."/>
            <person name="Cardaioli E."/>
            <person name="Iannotti N."/>
            <person name="Marturano G."/>
            <person name="Paoli F."/>
            <person name="Bruttini M."/>
            <person name="Carapelli A."/>
            <person name="Frati F."/>
            <person name="Nardi F."/>
        </authorList>
    </citation>
    <scope>NUCLEOTIDE SEQUENCE [LARGE SCALE GENOMIC DNA]</scope>
    <source>
        <strain evidence="7">DMR45628</strain>
    </source>
</reference>
<dbReference type="Pfam" id="PF05497">
    <property type="entry name" value="Destabilase"/>
    <property type="match status" value="1"/>
</dbReference>
<keyword evidence="6" id="KW-0326">Glycosidase</keyword>
<accession>A0AAW1HHP6</accession>
<protein>
    <recommendedName>
        <fullName evidence="2">lysozyme</fullName>
        <ecNumber evidence="2">3.2.1.17</ecNumber>
    </recommendedName>
</protein>
<evidence type="ECO:0000256" key="5">
    <source>
        <dbReference type="ARBA" id="ARBA00022801"/>
    </source>
</evidence>
<keyword evidence="5" id="KW-0378">Hydrolase</keyword>
<organism evidence="7 8">
    <name type="scientific">Popillia japonica</name>
    <name type="common">Japanese beetle</name>
    <dbReference type="NCBI Taxonomy" id="7064"/>
    <lineage>
        <taxon>Eukaryota</taxon>
        <taxon>Metazoa</taxon>
        <taxon>Ecdysozoa</taxon>
        <taxon>Arthropoda</taxon>
        <taxon>Hexapoda</taxon>
        <taxon>Insecta</taxon>
        <taxon>Pterygota</taxon>
        <taxon>Neoptera</taxon>
        <taxon>Endopterygota</taxon>
        <taxon>Coleoptera</taxon>
        <taxon>Polyphaga</taxon>
        <taxon>Scarabaeiformia</taxon>
        <taxon>Scarabaeidae</taxon>
        <taxon>Rutelinae</taxon>
        <taxon>Popillia</taxon>
    </lineage>
</organism>
<evidence type="ECO:0000256" key="2">
    <source>
        <dbReference type="ARBA" id="ARBA00012732"/>
    </source>
</evidence>
<dbReference type="InterPro" id="IPR008597">
    <property type="entry name" value="Invert_lysozyme"/>
</dbReference>
<keyword evidence="4" id="KW-0081">Bacteriolytic enzyme</keyword>
<sequence length="124" mass="14132">MFCSTRTVQGYMRKFKKDCNNDGEINCDDYFAIHFLGGYGCTAIADHLGYHKRIGSMEKIPNPKRLIKIVQGLCSVRPGQFKFSKFRIVIVMDKIDCDAIHLLGGYGCNNFQIGESSYSRVKEY</sequence>
<evidence type="ECO:0000256" key="1">
    <source>
        <dbReference type="ARBA" id="ARBA00000632"/>
    </source>
</evidence>
<comment type="caution">
    <text evidence="7">The sequence shown here is derived from an EMBL/GenBank/DDBJ whole genome shotgun (WGS) entry which is preliminary data.</text>
</comment>
<keyword evidence="3" id="KW-0929">Antimicrobial</keyword>
<dbReference type="GO" id="GO:0042742">
    <property type="term" value="P:defense response to bacterium"/>
    <property type="evidence" value="ECO:0007669"/>
    <property type="project" value="UniProtKB-KW"/>
</dbReference>
<dbReference type="EMBL" id="JASPKY010001178">
    <property type="protein sequence ID" value="KAK9675302.1"/>
    <property type="molecule type" value="Genomic_DNA"/>
</dbReference>
<gene>
    <name evidence="7" type="ORF">QE152_g40465</name>
</gene>
<dbReference type="EC" id="3.2.1.17" evidence="2"/>
<dbReference type="GO" id="GO:0031640">
    <property type="term" value="P:killing of cells of another organism"/>
    <property type="evidence" value="ECO:0007669"/>
    <property type="project" value="UniProtKB-KW"/>
</dbReference>
<dbReference type="AlphaFoldDB" id="A0AAW1HHP6"/>
<dbReference type="Gene3D" id="1.10.530.10">
    <property type="match status" value="1"/>
</dbReference>
<evidence type="ECO:0000313" key="8">
    <source>
        <dbReference type="Proteomes" id="UP001458880"/>
    </source>
</evidence>
<evidence type="ECO:0000256" key="4">
    <source>
        <dbReference type="ARBA" id="ARBA00022638"/>
    </source>
</evidence>
<dbReference type="Proteomes" id="UP001458880">
    <property type="component" value="Unassembled WGS sequence"/>
</dbReference>
<name>A0AAW1HHP6_POPJA</name>
<dbReference type="GO" id="GO:0003796">
    <property type="term" value="F:lysozyme activity"/>
    <property type="evidence" value="ECO:0007669"/>
    <property type="project" value="UniProtKB-EC"/>
</dbReference>
<dbReference type="PROSITE" id="PS51909">
    <property type="entry name" value="LYSOZYME_I"/>
    <property type="match status" value="1"/>
</dbReference>